<accession>A0A2J6TVD2</accession>
<sequence>MAPASGDCRMPALKTYSKRVKHHTEEPPSKKRRVEEPLPVILSPRVKKPEGSTIQSYFRPLQRSSSPSTTRVPHHASDALEHISSPGYQLPSDSLEHTSPRTRSSQLSSDPLEPTSTPPSSPPPRVEPSIEHARKSQKRPKRRLKTRPVLTPILNMSTQGASAHDSDDSTEINDVQGGVISFGISLPETAKIEGQDQHAANPLPRAKPHSNISSMSTQGASDHGSDGGTKHNDHPDGVPASSIGHVDLASIEGQDKHATNSRFRTTSHSSIAGSSIQKLHQTQLDMGAPAIKACKECGMHYNTTLDGDRRNHTKYHNGIVQAKQLHSVQFGVDLEVDYIGADHHAIREYDYRIQDMHKDRAYKALQLASHDLGGIIPTPDELWSLITNPQNKNDRNQVPRFKLYLYLINMDPVGLLLAERIAGGGDYYFGVFPSPSDKTVYMCVERIWVREDMRRKGVASRLVDKARTCFIRGLCCRKLEYAFSRPTELGRKFADSYVVKSLQL</sequence>
<comment type="subcellular location">
    <subcellularLocation>
        <location evidence="1">Nucleus</location>
    </subcellularLocation>
</comment>
<reference evidence="13 14" key="1">
    <citation type="submission" date="2016-04" db="EMBL/GenBank/DDBJ databases">
        <title>A degradative enzymes factory behind the ericoid mycorrhizal symbiosis.</title>
        <authorList>
            <consortium name="DOE Joint Genome Institute"/>
            <person name="Martino E."/>
            <person name="Morin E."/>
            <person name="Grelet G."/>
            <person name="Kuo A."/>
            <person name="Kohler A."/>
            <person name="Daghino S."/>
            <person name="Barry K."/>
            <person name="Choi C."/>
            <person name="Cichocki N."/>
            <person name="Clum A."/>
            <person name="Copeland A."/>
            <person name="Hainaut M."/>
            <person name="Haridas S."/>
            <person name="Labutti K."/>
            <person name="Lindquist E."/>
            <person name="Lipzen A."/>
            <person name="Khouja H.-R."/>
            <person name="Murat C."/>
            <person name="Ohm R."/>
            <person name="Olson A."/>
            <person name="Spatafora J."/>
            <person name="Veneault-Fourrey C."/>
            <person name="Henrissat B."/>
            <person name="Grigoriev I."/>
            <person name="Martin F."/>
            <person name="Perotto S."/>
        </authorList>
    </citation>
    <scope>NUCLEOTIDE SEQUENCE [LARGE SCALE GENOMIC DNA]</scope>
    <source>
        <strain evidence="13 14">E</strain>
    </source>
</reference>
<evidence type="ECO:0000256" key="4">
    <source>
        <dbReference type="ARBA" id="ARBA00022723"/>
    </source>
</evidence>
<dbReference type="CDD" id="cd04301">
    <property type="entry name" value="NAT_SF"/>
    <property type="match status" value="1"/>
</dbReference>
<keyword evidence="9" id="KW-0012">Acyltransferase</keyword>
<evidence type="ECO:0000256" key="5">
    <source>
        <dbReference type="ARBA" id="ARBA00022771"/>
    </source>
</evidence>
<keyword evidence="4" id="KW-0479">Metal-binding</keyword>
<dbReference type="Pfam" id="PF13880">
    <property type="entry name" value="Acetyltransf_13"/>
    <property type="match status" value="1"/>
</dbReference>
<evidence type="ECO:0000259" key="11">
    <source>
        <dbReference type="Pfam" id="PF13878"/>
    </source>
</evidence>
<feature type="region of interest" description="Disordered" evidence="10">
    <location>
        <begin position="195"/>
        <end position="243"/>
    </location>
</feature>
<feature type="domain" description="N-acetyltransferase ESCO zinc-finger" evidence="11">
    <location>
        <begin position="281"/>
        <end position="317"/>
    </location>
</feature>
<feature type="compositionally biased region" description="Basic residues" evidence="10">
    <location>
        <begin position="135"/>
        <end position="146"/>
    </location>
</feature>
<dbReference type="InterPro" id="IPR028005">
    <property type="entry name" value="AcTrfase_ESCO_Znf_dom"/>
</dbReference>
<feature type="compositionally biased region" description="Basic and acidic residues" evidence="10">
    <location>
        <begin position="223"/>
        <end position="236"/>
    </location>
</feature>
<evidence type="ECO:0000256" key="8">
    <source>
        <dbReference type="ARBA" id="ARBA00023306"/>
    </source>
</evidence>
<dbReference type="STRING" id="1095630.A0A2J6TVD2"/>
<evidence type="ECO:0008006" key="15">
    <source>
        <dbReference type="Google" id="ProtNLM"/>
    </source>
</evidence>
<evidence type="ECO:0000256" key="10">
    <source>
        <dbReference type="SAM" id="MobiDB-lite"/>
    </source>
</evidence>
<evidence type="ECO:0000256" key="3">
    <source>
        <dbReference type="ARBA" id="ARBA00022679"/>
    </source>
</evidence>
<evidence type="ECO:0000313" key="13">
    <source>
        <dbReference type="EMBL" id="PMD66973.1"/>
    </source>
</evidence>
<keyword evidence="3" id="KW-0808">Transferase</keyword>
<protein>
    <recommendedName>
        <fullName evidence="15">N-acetyltransferase domain-containing protein</fullName>
    </recommendedName>
</protein>
<evidence type="ECO:0000256" key="2">
    <source>
        <dbReference type="ARBA" id="ARBA00005816"/>
    </source>
</evidence>
<dbReference type="PANTHER" id="PTHR45884:SF2">
    <property type="entry name" value="N-ACETYLTRANSFERASE ECO"/>
    <property type="match status" value="1"/>
</dbReference>
<organism evidence="13 14">
    <name type="scientific">Hyaloscypha bicolor E</name>
    <dbReference type="NCBI Taxonomy" id="1095630"/>
    <lineage>
        <taxon>Eukaryota</taxon>
        <taxon>Fungi</taxon>
        <taxon>Dikarya</taxon>
        <taxon>Ascomycota</taxon>
        <taxon>Pezizomycotina</taxon>
        <taxon>Leotiomycetes</taxon>
        <taxon>Helotiales</taxon>
        <taxon>Hyaloscyphaceae</taxon>
        <taxon>Hyaloscypha</taxon>
        <taxon>Hyaloscypha bicolor</taxon>
    </lineage>
</organism>
<feature type="domain" description="N-acetyltransferase ESCO acetyl-transferase" evidence="12">
    <location>
        <begin position="439"/>
        <end position="499"/>
    </location>
</feature>
<dbReference type="Proteomes" id="UP000235371">
    <property type="component" value="Unassembled WGS sequence"/>
</dbReference>
<dbReference type="InterPro" id="IPR028009">
    <property type="entry name" value="ESCO_Acetyltransf_dom"/>
</dbReference>
<feature type="compositionally biased region" description="Polar residues" evidence="10">
    <location>
        <begin position="52"/>
        <end position="71"/>
    </location>
</feature>
<evidence type="ECO:0000256" key="1">
    <source>
        <dbReference type="ARBA" id="ARBA00004123"/>
    </source>
</evidence>
<feature type="region of interest" description="Disordered" evidence="10">
    <location>
        <begin position="1"/>
        <end position="173"/>
    </location>
</feature>
<dbReference type="PANTHER" id="PTHR45884">
    <property type="entry name" value="N-ACETYLTRANSFERASE ECO"/>
    <property type="match status" value="1"/>
</dbReference>
<dbReference type="GO" id="GO:0007064">
    <property type="term" value="P:mitotic sister chromatid cohesion"/>
    <property type="evidence" value="ECO:0007669"/>
    <property type="project" value="TreeGrafter"/>
</dbReference>
<keyword evidence="6" id="KW-0862">Zinc</keyword>
<evidence type="ECO:0000256" key="9">
    <source>
        <dbReference type="ARBA" id="ARBA00023315"/>
    </source>
</evidence>
<keyword evidence="8" id="KW-0131">Cell cycle</keyword>
<evidence type="ECO:0000259" key="12">
    <source>
        <dbReference type="Pfam" id="PF13880"/>
    </source>
</evidence>
<dbReference type="SUPFAM" id="SSF55729">
    <property type="entry name" value="Acyl-CoA N-acyltransferases (Nat)"/>
    <property type="match status" value="1"/>
</dbReference>
<dbReference type="Pfam" id="PF13878">
    <property type="entry name" value="zf-C2H2_3"/>
    <property type="match status" value="1"/>
</dbReference>
<dbReference type="GO" id="GO:0061733">
    <property type="term" value="F:protein-lysine-acetyltransferase activity"/>
    <property type="evidence" value="ECO:0007669"/>
    <property type="project" value="TreeGrafter"/>
</dbReference>
<feature type="compositionally biased region" description="Basic and acidic residues" evidence="10">
    <location>
        <begin position="23"/>
        <end position="36"/>
    </location>
</feature>
<dbReference type="GeneID" id="36584572"/>
<dbReference type="InParanoid" id="A0A2J6TVD2"/>
<dbReference type="RefSeq" id="XP_024743877.1">
    <property type="nucleotide sequence ID" value="XM_024876493.1"/>
</dbReference>
<evidence type="ECO:0000256" key="6">
    <source>
        <dbReference type="ARBA" id="ARBA00022833"/>
    </source>
</evidence>
<evidence type="ECO:0000313" key="14">
    <source>
        <dbReference type="Proteomes" id="UP000235371"/>
    </source>
</evidence>
<keyword evidence="14" id="KW-1185">Reference proteome</keyword>
<comment type="similarity">
    <text evidence="2">Belongs to the acetyltransferase family. ECO subfamily.</text>
</comment>
<dbReference type="OrthoDB" id="428854at2759"/>
<dbReference type="GO" id="GO:0008270">
    <property type="term" value="F:zinc ion binding"/>
    <property type="evidence" value="ECO:0007669"/>
    <property type="project" value="UniProtKB-KW"/>
</dbReference>
<name>A0A2J6TVD2_9HELO</name>
<dbReference type="InterPro" id="IPR016181">
    <property type="entry name" value="Acyl_CoA_acyltransferase"/>
</dbReference>
<dbReference type="GO" id="GO:0005634">
    <property type="term" value="C:nucleus"/>
    <property type="evidence" value="ECO:0007669"/>
    <property type="project" value="UniProtKB-SubCell"/>
</dbReference>
<dbReference type="GO" id="GO:0000785">
    <property type="term" value="C:chromatin"/>
    <property type="evidence" value="ECO:0007669"/>
    <property type="project" value="TreeGrafter"/>
</dbReference>
<keyword evidence="5" id="KW-0863">Zinc-finger</keyword>
<dbReference type="AlphaFoldDB" id="A0A2J6TVD2"/>
<feature type="compositionally biased region" description="Pro residues" evidence="10">
    <location>
        <begin position="116"/>
        <end position="126"/>
    </location>
</feature>
<keyword evidence="7" id="KW-0539">Nucleus</keyword>
<evidence type="ECO:0000256" key="7">
    <source>
        <dbReference type="ARBA" id="ARBA00023242"/>
    </source>
</evidence>
<gene>
    <name evidence="13" type="ORF">K444DRAFT_550085</name>
</gene>
<proteinExistence type="inferred from homology"/>
<feature type="compositionally biased region" description="Polar residues" evidence="10">
    <location>
        <begin position="210"/>
        <end position="220"/>
    </location>
</feature>
<dbReference type="EMBL" id="KZ613740">
    <property type="protein sequence ID" value="PMD66973.1"/>
    <property type="molecule type" value="Genomic_DNA"/>
</dbReference>